<protein>
    <submittedName>
        <fullName evidence="2">Uncharacterized protein</fullName>
    </submittedName>
</protein>
<dbReference type="Proteomes" id="UP001590951">
    <property type="component" value="Unassembled WGS sequence"/>
</dbReference>
<name>A0ABR4BKJ8_9LECA</name>
<feature type="compositionally biased region" description="Acidic residues" evidence="1">
    <location>
        <begin position="76"/>
        <end position="88"/>
    </location>
</feature>
<comment type="caution">
    <text evidence="2">The sequence shown here is derived from an EMBL/GenBank/DDBJ whole genome shotgun (WGS) entry which is preliminary data.</text>
</comment>
<accession>A0ABR4BKJ8</accession>
<feature type="region of interest" description="Disordered" evidence="1">
    <location>
        <begin position="61"/>
        <end position="115"/>
    </location>
</feature>
<proteinExistence type="predicted"/>
<gene>
    <name evidence="2" type="ORF">ABVK25_001821</name>
</gene>
<feature type="compositionally biased region" description="Basic and acidic residues" evidence="1">
    <location>
        <begin position="61"/>
        <end position="75"/>
    </location>
</feature>
<sequence length="115" mass="13150">MLRICDMRWLVNAFGWIRDVFSTPPFPLKESKPILEDAKVLDGEETAFKIEKSYIGEIHPEEPYLKEPELDKESEGVDDQWEPADDSNTEGSCGYGEGWETRWEAANPGTKLREG</sequence>
<reference evidence="2 3" key="1">
    <citation type="submission" date="2024-09" db="EMBL/GenBank/DDBJ databases">
        <title>Rethinking Asexuality: The Enigmatic Case of Functional Sexual Genes in Lepraria (Stereocaulaceae).</title>
        <authorList>
            <person name="Doellman M."/>
            <person name="Sun Y."/>
            <person name="Barcenas-Pena A."/>
            <person name="Lumbsch H.T."/>
            <person name="Grewe F."/>
        </authorList>
    </citation>
    <scope>NUCLEOTIDE SEQUENCE [LARGE SCALE GENOMIC DNA]</scope>
    <source>
        <strain evidence="2 3">Grewe 0041</strain>
    </source>
</reference>
<keyword evidence="3" id="KW-1185">Reference proteome</keyword>
<dbReference type="EMBL" id="JBHFEH010000003">
    <property type="protein sequence ID" value="KAL2058203.1"/>
    <property type="molecule type" value="Genomic_DNA"/>
</dbReference>
<evidence type="ECO:0000313" key="2">
    <source>
        <dbReference type="EMBL" id="KAL2058203.1"/>
    </source>
</evidence>
<evidence type="ECO:0000256" key="1">
    <source>
        <dbReference type="SAM" id="MobiDB-lite"/>
    </source>
</evidence>
<organism evidence="2 3">
    <name type="scientific">Lepraria finkii</name>
    <dbReference type="NCBI Taxonomy" id="1340010"/>
    <lineage>
        <taxon>Eukaryota</taxon>
        <taxon>Fungi</taxon>
        <taxon>Dikarya</taxon>
        <taxon>Ascomycota</taxon>
        <taxon>Pezizomycotina</taxon>
        <taxon>Lecanoromycetes</taxon>
        <taxon>OSLEUM clade</taxon>
        <taxon>Lecanoromycetidae</taxon>
        <taxon>Lecanorales</taxon>
        <taxon>Lecanorineae</taxon>
        <taxon>Stereocaulaceae</taxon>
        <taxon>Lepraria</taxon>
    </lineage>
</organism>
<evidence type="ECO:0000313" key="3">
    <source>
        <dbReference type="Proteomes" id="UP001590951"/>
    </source>
</evidence>